<dbReference type="PRINTS" id="PR00786">
    <property type="entry name" value="NEPRILYSIN"/>
</dbReference>
<dbReference type="PANTHER" id="PTHR11733:SF211">
    <property type="entry name" value="OLIGOPEPTIDASE LIPOPROTEIN M13 FAMILY"/>
    <property type="match status" value="1"/>
</dbReference>
<keyword evidence="7" id="KW-0732">Signal</keyword>
<dbReference type="GO" id="GO:0004222">
    <property type="term" value="F:metalloendopeptidase activity"/>
    <property type="evidence" value="ECO:0007669"/>
    <property type="project" value="InterPro"/>
</dbReference>
<evidence type="ECO:0000313" key="10">
    <source>
        <dbReference type="EMBL" id="MTW10564.1"/>
    </source>
</evidence>
<reference evidence="10 11" key="1">
    <citation type="submission" date="2019-11" db="EMBL/GenBank/DDBJ databases">
        <title>Type strains purchased from KCTC, JCM and DSMZ.</title>
        <authorList>
            <person name="Lu H."/>
        </authorList>
    </citation>
    <scope>NUCLEOTIDE SEQUENCE [LARGE SCALE GENOMIC DNA]</scope>
    <source>
        <strain evidence="10 11">JCM 31587</strain>
    </source>
</reference>
<feature type="domain" description="Peptidase M13 C-terminal" evidence="8">
    <location>
        <begin position="485"/>
        <end position="680"/>
    </location>
</feature>
<evidence type="ECO:0000259" key="8">
    <source>
        <dbReference type="Pfam" id="PF01431"/>
    </source>
</evidence>
<evidence type="ECO:0000256" key="1">
    <source>
        <dbReference type="ARBA" id="ARBA00001947"/>
    </source>
</evidence>
<dbReference type="RefSeq" id="WP_155453511.1">
    <property type="nucleotide sequence ID" value="NZ_WNKX01000005.1"/>
</dbReference>
<keyword evidence="2" id="KW-0645">Protease</keyword>
<evidence type="ECO:0000256" key="6">
    <source>
        <dbReference type="ARBA" id="ARBA00023049"/>
    </source>
</evidence>
<keyword evidence="4" id="KW-0378">Hydrolase</keyword>
<evidence type="ECO:0000256" key="7">
    <source>
        <dbReference type="SAM" id="SignalP"/>
    </source>
</evidence>
<dbReference type="Gene3D" id="1.10.1380.10">
    <property type="entry name" value="Neutral endopeptidase , domain2"/>
    <property type="match status" value="1"/>
</dbReference>
<keyword evidence="3" id="KW-0479">Metal-binding</keyword>
<keyword evidence="5" id="KW-0862">Zinc</keyword>
<sequence>MQATIRVTPLKLAFTLAFCGAAFGLAPAIAQQAAPAPAAQTPLTVPAAGDDFFGHVNAEWLAKTQIPADKGSWGAGSALGDATNERIVKLIEETAAKSPSGDTRRVTDYYHAYMDEAGIEARGLKSLKPELEKIDAIKDKASLVRALAGTVRADVDPLNSTNFYTENLFGIWIAQGLKDPNHYIPYILQGGLGMPDRAYYLDDNQRMQQLRTAYQAHIAAMLKLAGYSEPEARAARVFELERKLAQTHVTREDSADIQKANNNWTMRDFAAKAPGMDWRAFFRAAGLGKQDKFIVYHPSAIIGSAALVNEMPLQAWKDFLAFHTVNHFGGTLPKAFVDQRFEFYGRTMNGTPQLSPRWKRGLASVNGAVPDAAGKMYVDRYFPAESKVRLQAMVTNIVNAFHKRIDALDWMAPATKKEAQEKLRTLYVGVGYPDKWTSYEGLEIKPDDAMGNALRAEQFHYKQQLAKLGKKVDPTEWCMPPHIVNAVNMPMQNALNFPAAILQPPFFDAKASDALNYGAIGSVIGHEISHSFDDQGAQFDSKGRLRDWWTKEDGEHFQKAAAALVAQYNAYEAFPDLKLNGTLTLSENLADLAGLAAALDAYHVSIGGKFTPAQDREFFNGYAASWAQKERDAALRNQVMTDGHSPAKWRTYTVRNLDAWYQAYDVKPGQKLYLAPEQRVRVW</sequence>
<dbReference type="Pfam" id="PF01431">
    <property type="entry name" value="Peptidase_M13"/>
    <property type="match status" value="1"/>
</dbReference>
<evidence type="ECO:0000313" key="11">
    <source>
        <dbReference type="Proteomes" id="UP000472320"/>
    </source>
</evidence>
<evidence type="ECO:0000256" key="5">
    <source>
        <dbReference type="ARBA" id="ARBA00022833"/>
    </source>
</evidence>
<dbReference type="GO" id="GO:0016485">
    <property type="term" value="P:protein processing"/>
    <property type="evidence" value="ECO:0007669"/>
    <property type="project" value="TreeGrafter"/>
</dbReference>
<keyword evidence="6" id="KW-0482">Metalloprotease</keyword>
<dbReference type="InterPro" id="IPR008753">
    <property type="entry name" value="Peptidase_M13_N"/>
</dbReference>
<dbReference type="GO" id="GO:0005886">
    <property type="term" value="C:plasma membrane"/>
    <property type="evidence" value="ECO:0007669"/>
    <property type="project" value="TreeGrafter"/>
</dbReference>
<organism evidence="10 11">
    <name type="scientific">Massilia eburnea</name>
    <dbReference type="NCBI Taxonomy" id="1776165"/>
    <lineage>
        <taxon>Bacteria</taxon>
        <taxon>Pseudomonadati</taxon>
        <taxon>Pseudomonadota</taxon>
        <taxon>Betaproteobacteria</taxon>
        <taxon>Burkholderiales</taxon>
        <taxon>Oxalobacteraceae</taxon>
        <taxon>Telluria group</taxon>
        <taxon>Massilia</taxon>
    </lineage>
</organism>
<dbReference type="CDD" id="cd08662">
    <property type="entry name" value="M13"/>
    <property type="match status" value="1"/>
</dbReference>
<feature type="signal peptide" evidence="7">
    <location>
        <begin position="1"/>
        <end position="30"/>
    </location>
</feature>
<dbReference type="OrthoDB" id="9775677at2"/>
<proteinExistence type="predicted"/>
<dbReference type="Pfam" id="PF05649">
    <property type="entry name" value="Peptidase_M13_N"/>
    <property type="match status" value="1"/>
</dbReference>
<dbReference type="AlphaFoldDB" id="A0A6L6QET3"/>
<dbReference type="InterPro" id="IPR018497">
    <property type="entry name" value="Peptidase_M13_C"/>
</dbReference>
<dbReference type="InterPro" id="IPR042089">
    <property type="entry name" value="Peptidase_M13_dom_2"/>
</dbReference>
<evidence type="ECO:0000259" key="9">
    <source>
        <dbReference type="Pfam" id="PF05649"/>
    </source>
</evidence>
<dbReference type="PROSITE" id="PS51885">
    <property type="entry name" value="NEPRILYSIN"/>
    <property type="match status" value="1"/>
</dbReference>
<accession>A0A6L6QET3</accession>
<dbReference type="PANTHER" id="PTHR11733">
    <property type="entry name" value="ZINC METALLOPROTEASE FAMILY M13 NEPRILYSIN-RELATED"/>
    <property type="match status" value="1"/>
</dbReference>
<dbReference type="GO" id="GO:0046872">
    <property type="term" value="F:metal ion binding"/>
    <property type="evidence" value="ECO:0007669"/>
    <property type="project" value="UniProtKB-KW"/>
</dbReference>
<evidence type="ECO:0000256" key="2">
    <source>
        <dbReference type="ARBA" id="ARBA00022670"/>
    </source>
</evidence>
<name>A0A6L6QET3_9BURK</name>
<dbReference type="SUPFAM" id="SSF55486">
    <property type="entry name" value="Metalloproteases ('zincins'), catalytic domain"/>
    <property type="match status" value="1"/>
</dbReference>
<feature type="chain" id="PRO_5026819156" evidence="7">
    <location>
        <begin position="31"/>
        <end position="683"/>
    </location>
</feature>
<feature type="domain" description="Peptidase M13 N-terminal" evidence="9">
    <location>
        <begin position="49"/>
        <end position="433"/>
    </location>
</feature>
<protein>
    <submittedName>
        <fullName evidence="10">M13 family peptidase</fullName>
    </submittedName>
</protein>
<gene>
    <name evidence="10" type="ORF">GM658_08095</name>
</gene>
<comment type="cofactor">
    <cofactor evidence="1">
        <name>Zn(2+)</name>
        <dbReference type="ChEBI" id="CHEBI:29105"/>
    </cofactor>
</comment>
<dbReference type="EMBL" id="WNKX01000005">
    <property type="protein sequence ID" value="MTW10564.1"/>
    <property type="molecule type" value="Genomic_DNA"/>
</dbReference>
<keyword evidence="11" id="KW-1185">Reference proteome</keyword>
<dbReference type="InterPro" id="IPR000718">
    <property type="entry name" value="Peptidase_M13"/>
</dbReference>
<dbReference type="Proteomes" id="UP000472320">
    <property type="component" value="Unassembled WGS sequence"/>
</dbReference>
<dbReference type="Gene3D" id="3.40.390.10">
    <property type="entry name" value="Collagenase (Catalytic Domain)"/>
    <property type="match status" value="1"/>
</dbReference>
<evidence type="ECO:0000256" key="4">
    <source>
        <dbReference type="ARBA" id="ARBA00022801"/>
    </source>
</evidence>
<evidence type="ECO:0000256" key="3">
    <source>
        <dbReference type="ARBA" id="ARBA00022723"/>
    </source>
</evidence>
<comment type="caution">
    <text evidence="10">The sequence shown here is derived from an EMBL/GenBank/DDBJ whole genome shotgun (WGS) entry which is preliminary data.</text>
</comment>
<dbReference type="InterPro" id="IPR024079">
    <property type="entry name" value="MetalloPept_cat_dom_sf"/>
</dbReference>